<name>A0A5B7EWL0_PORTR</name>
<feature type="compositionally biased region" description="Low complexity" evidence="1">
    <location>
        <begin position="13"/>
        <end position="26"/>
    </location>
</feature>
<gene>
    <name evidence="2" type="ORF">E2C01_032684</name>
</gene>
<dbReference type="EMBL" id="VSRR010004280">
    <property type="protein sequence ID" value="MPC39161.1"/>
    <property type="molecule type" value="Genomic_DNA"/>
</dbReference>
<keyword evidence="3" id="KW-1185">Reference proteome</keyword>
<feature type="compositionally biased region" description="Basic and acidic residues" evidence="1">
    <location>
        <begin position="1"/>
        <end position="11"/>
    </location>
</feature>
<evidence type="ECO:0000313" key="3">
    <source>
        <dbReference type="Proteomes" id="UP000324222"/>
    </source>
</evidence>
<accession>A0A5B7EWL0</accession>
<dbReference type="OrthoDB" id="5988333at2759"/>
<dbReference type="Proteomes" id="UP000324222">
    <property type="component" value="Unassembled WGS sequence"/>
</dbReference>
<feature type="compositionally biased region" description="Basic and acidic residues" evidence="1">
    <location>
        <begin position="32"/>
        <end position="49"/>
    </location>
</feature>
<sequence>MDKDSVLETPRRSLLSSASKQSSCKKVLPVGEDERKRDRQKLNNSHDIKTPLPSADHSTWDAQLDCLSIVISDLIAKLDGNLPATTASVRSGADFSGFAAALCGDEEGEIHEGACDPLEELDLFGVPQPAHPDAEGDNADFLRALEELSGHFQGEEEKGESLSERLATILYASLRCRLSSDGVKSTCSKIKLSSNVSKLSVLATNSAMTVGDKLIDMRLFRTNELLSKTIVPVAQYISDIDNFVRGNIFAARRLW</sequence>
<dbReference type="AlphaFoldDB" id="A0A5B7EWL0"/>
<evidence type="ECO:0000256" key="1">
    <source>
        <dbReference type="SAM" id="MobiDB-lite"/>
    </source>
</evidence>
<protein>
    <submittedName>
        <fullName evidence="2">Uncharacterized protein</fullName>
    </submittedName>
</protein>
<reference evidence="2 3" key="1">
    <citation type="submission" date="2019-05" db="EMBL/GenBank/DDBJ databases">
        <title>Another draft genome of Portunus trituberculatus and its Hox gene families provides insights of decapod evolution.</title>
        <authorList>
            <person name="Jeong J.-H."/>
            <person name="Song I."/>
            <person name="Kim S."/>
            <person name="Choi T."/>
            <person name="Kim D."/>
            <person name="Ryu S."/>
            <person name="Kim W."/>
        </authorList>
    </citation>
    <scope>NUCLEOTIDE SEQUENCE [LARGE SCALE GENOMIC DNA]</scope>
    <source>
        <tissue evidence="2">Muscle</tissue>
    </source>
</reference>
<comment type="caution">
    <text evidence="2">The sequence shown here is derived from an EMBL/GenBank/DDBJ whole genome shotgun (WGS) entry which is preliminary data.</text>
</comment>
<organism evidence="2 3">
    <name type="scientific">Portunus trituberculatus</name>
    <name type="common">Swimming crab</name>
    <name type="synonym">Neptunus trituberculatus</name>
    <dbReference type="NCBI Taxonomy" id="210409"/>
    <lineage>
        <taxon>Eukaryota</taxon>
        <taxon>Metazoa</taxon>
        <taxon>Ecdysozoa</taxon>
        <taxon>Arthropoda</taxon>
        <taxon>Crustacea</taxon>
        <taxon>Multicrustacea</taxon>
        <taxon>Malacostraca</taxon>
        <taxon>Eumalacostraca</taxon>
        <taxon>Eucarida</taxon>
        <taxon>Decapoda</taxon>
        <taxon>Pleocyemata</taxon>
        <taxon>Brachyura</taxon>
        <taxon>Eubrachyura</taxon>
        <taxon>Portunoidea</taxon>
        <taxon>Portunidae</taxon>
        <taxon>Portuninae</taxon>
        <taxon>Portunus</taxon>
    </lineage>
</organism>
<evidence type="ECO:0000313" key="2">
    <source>
        <dbReference type="EMBL" id="MPC39161.1"/>
    </source>
</evidence>
<feature type="region of interest" description="Disordered" evidence="1">
    <location>
        <begin position="1"/>
        <end position="55"/>
    </location>
</feature>
<proteinExistence type="predicted"/>